<accession>A0A8J8C939</accession>
<organism evidence="1 2">
    <name type="scientific">Haloarcula salinisoli</name>
    <dbReference type="NCBI Taxonomy" id="2487746"/>
    <lineage>
        <taxon>Archaea</taxon>
        <taxon>Methanobacteriati</taxon>
        <taxon>Methanobacteriota</taxon>
        <taxon>Stenosarchaea group</taxon>
        <taxon>Halobacteria</taxon>
        <taxon>Halobacteriales</taxon>
        <taxon>Haloarculaceae</taxon>
        <taxon>Haloarcula</taxon>
    </lineage>
</organism>
<keyword evidence="2" id="KW-1185">Reference proteome</keyword>
<name>A0A8J8C939_9EURY</name>
<comment type="caution">
    <text evidence="1">The sequence shown here is derived from an EMBL/GenBank/DDBJ whole genome shotgun (WGS) entry which is preliminary data.</text>
</comment>
<sequence length="116" mass="12925">MARHLDSVYGVVQARFVVAGWWQSDVDGDVRAPEPGLLALNTLDTFLQIEVIPEFHVPLERSAVTQCPTGGVAGRVRDRFLARLLKGLPGGLFHRRFDGAFGLRDRLAGFPDRLWL</sequence>
<dbReference type="Proteomes" id="UP000783863">
    <property type="component" value="Unassembled WGS sequence"/>
</dbReference>
<dbReference type="EMBL" id="RKLQ01000003">
    <property type="protein sequence ID" value="MBX0305201.1"/>
    <property type="molecule type" value="Genomic_DNA"/>
</dbReference>
<dbReference type="AlphaFoldDB" id="A0A8J8C939"/>
<gene>
    <name evidence="1" type="ORF">EGD98_16170</name>
</gene>
<protein>
    <submittedName>
        <fullName evidence="1">Uncharacterized protein</fullName>
    </submittedName>
</protein>
<proteinExistence type="predicted"/>
<evidence type="ECO:0000313" key="1">
    <source>
        <dbReference type="EMBL" id="MBX0305201.1"/>
    </source>
</evidence>
<reference evidence="1" key="1">
    <citation type="submission" date="2021-06" db="EMBL/GenBank/DDBJ databases">
        <title>Halomicroarcula sp. F24A a new haloarchaeum isolated from saline soil.</title>
        <authorList>
            <person name="Duran-Viseras A."/>
            <person name="Sanchez-Porro C."/>
            <person name="Ventosa A."/>
        </authorList>
    </citation>
    <scope>NUCLEOTIDE SEQUENCE</scope>
    <source>
        <strain evidence="1">F24A</strain>
    </source>
</reference>
<evidence type="ECO:0000313" key="2">
    <source>
        <dbReference type="Proteomes" id="UP000783863"/>
    </source>
</evidence>